<keyword evidence="6 10" id="KW-0067">ATP-binding</keyword>
<evidence type="ECO:0000313" key="13">
    <source>
        <dbReference type="EMBL" id="RAL25489.1"/>
    </source>
</evidence>
<dbReference type="FunFam" id="3.40.50.620:FF:000115">
    <property type="entry name" value="tRNA-specific 2-thiouridylase MnmA"/>
    <property type="match status" value="1"/>
</dbReference>
<dbReference type="Gene3D" id="3.40.50.620">
    <property type="entry name" value="HUPs"/>
    <property type="match status" value="1"/>
</dbReference>
<comment type="catalytic activity">
    <reaction evidence="9 10">
        <text>S-sulfanyl-L-cysteinyl-[protein] + uridine(34) in tRNA + AH2 + ATP = 2-thiouridine(34) in tRNA + L-cysteinyl-[protein] + A + AMP + diphosphate + H(+)</text>
        <dbReference type="Rhea" id="RHEA:47032"/>
        <dbReference type="Rhea" id="RHEA-COMP:10131"/>
        <dbReference type="Rhea" id="RHEA-COMP:11726"/>
        <dbReference type="Rhea" id="RHEA-COMP:11727"/>
        <dbReference type="Rhea" id="RHEA-COMP:11728"/>
        <dbReference type="ChEBI" id="CHEBI:13193"/>
        <dbReference type="ChEBI" id="CHEBI:15378"/>
        <dbReference type="ChEBI" id="CHEBI:17499"/>
        <dbReference type="ChEBI" id="CHEBI:29950"/>
        <dbReference type="ChEBI" id="CHEBI:30616"/>
        <dbReference type="ChEBI" id="CHEBI:33019"/>
        <dbReference type="ChEBI" id="CHEBI:61963"/>
        <dbReference type="ChEBI" id="CHEBI:65315"/>
        <dbReference type="ChEBI" id="CHEBI:87170"/>
        <dbReference type="ChEBI" id="CHEBI:456215"/>
        <dbReference type="EC" id="2.8.1.13"/>
    </reaction>
</comment>
<evidence type="ECO:0000256" key="6">
    <source>
        <dbReference type="ARBA" id="ARBA00022840"/>
    </source>
</evidence>
<comment type="caution">
    <text evidence="10">Lacks conserved residue(s) required for the propagation of feature annotation.</text>
</comment>
<dbReference type="PANTHER" id="PTHR11933">
    <property type="entry name" value="TRNA 5-METHYLAMINOMETHYL-2-THIOURIDYLATE -METHYLTRANSFERASE"/>
    <property type="match status" value="1"/>
</dbReference>
<feature type="binding site" evidence="10">
    <location>
        <begin position="37"/>
        <end position="44"/>
    </location>
    <ligand>
        <name>ATP</name>
        <dbReference type="ChEBI" id="CHEBI:30616"/>
    </ligand>
</feature>
<evidence type="ECO:0000256" key="7">
    <source>
        <dbReference type="ARBA" id="ARBA00022884"/>
    </source>
</evidence>
<feature type="active site" description="Nucleophile" evidence="10">
    <location>
        <position position="130"/>
    </location>
</feature>
<feature type="site" description="Interaction with tRNA" evidence="10">
    <location>
        <position position="367"/>
    </location>
</feature>
<sequence length="388" mass="42664">MSQTITDTQSCSVDQRPPSLEEADELARAVEDRVVVAMSGGVDSSVTAGILAGEGYDAVGIAMRLYSTPQESYTKSCCSPDDLFDARTVADSLSIPFYVANYEDAFRERVIEYFVSEYRRGRTPNPCVACNDHLKFDILLQRSLALGATYLATGHFARIDRSGEHPKLLRGVDRNKDQSYFLFGLPREALGRILFPLGGMTKDEVREIARTMGLETAEKAESQEICFVGGGDYKAFVAKLLSEQERTPGRIVTTSGEFLGEHDGIHQFTVGQRRGLGLSYHEPLYVKAIRPEDGTVVVGGRDELEARGLVAERCNWLSFERPTGPIECQVKIRYAGEPVPALVTVGGDPTTAFVEFEEPQRAVTPGQAAVFYRGEEVLGGGWIEEPRS</sequence>
<dbReference type="HAMAP" id="MF_00144">
    <property type="entry name" value="tRNA_thiouridyl_MnmA"/>
    <property type="match status" value="1"/>
</dbReference>
<dbReference type="EC" id="2.8.1.13" evidence="10"/>
<dbReference type="EMBL" id="QHKO01000001">
    <property type="protein sequence ID" value="RAL25489.1"/>
    <property type="molecule type" value="Genomic_DNA"/>
</dbReference>
<evidence type="ECO:0000256" key="1">
    <source>
        <dbReference type="ARBA" id="ARBA00022490"/>
    </source>
</evidence>
<dbReference type="InterPro" id="IPR023382">
    <property type="entry name" value="MnmA-like_central_sf"/>
</dbReference>
<dbReference type="SUPFAM" id="SSF52402">
    <property type="entry name" value="Adenine nucleotide alpha hydrolases-like"/>
    <property type="match status" value="1"/>
</dbReference>
<dbReference type="Pfam" id="PF20259">
    <property type="entry name" value="tRNA_Me_trans_M"/>
    <property type="match status" value="1"/>
</dbReference>
<proteinExistence type="inferred from homology"/>
<keyword evidence="5 10" id="KW-0547">Nucleotide-binding</keyword>
<dbReference type="Pfam" id="PF20258">
    <property type="entry name" value="tRNA_Me_trans_C"/>
    <property type="match status" value="1"/>
</dbReference>
<dbReference type="Gene3D" id="2.30.30.280">
    <property type="entry name" value="Adenine nucleotide alpha hydrolases-like domains"/>
    <property type="match status" value="1"/>
</dbReference>
<dbReference type="FunFam" id="2.40.30.10:FF:000023">
    <property type="entry name" value="tRNA-specific 2-thiouridylase MnmA"/>
    <property type="match status" value="1"/>
</dbReference>
<dbReference type="NCBIfam" id="NF001138">
    <property type="entry name" value="PRK00143.1"/>
    <property type="match status" value="1"/>
</dbReference>
<comment type="caution">
    <text evidence="13">The sequence shown here is derived from an EMBL/GenBank/DDBJ whole genome shotgun (WGS) entry which is preliminary data.</text>
</comment>
<name>A0A328CEB2_9DELT</name>
<feature type="binding site" evidence="10">
    <location>
        <position position="154"/>
    </location>
    <ligand>
        <name>ATP</name>
        <dbReference type="ChEBI" id="CHEBI:30616"/>
    </ligand>
</feature>
<comment type="similarity">
    <text evidence="10">Belongs to the MnmA/TRMU family.</text>
</comment>
<feature type="domain" description="tRNA-specific 2-thiouridylase MnmA-like central" evidence="12">
    <location>
        <begin position="235"/>
        <end position="299"/>
    </location>
</feature>
<evidence type="ECO:0000256" key="2">
    <source>
        <dbReference type="ARBA" id="ARBA00022555"/>
    </source>
</evidence>
<dbReference type="InterPro" id="IPR046884">
    <property type="entry name" value="MnmA-like_central"/>
</dbReference>
<dbReference type="NCBIfam" id="TIGR00420">
    <property type="entry name" value="trmU"/>
    <property type="match status" value="1"/>
</dbReference>
<dbReference type="OrthoDB" id="9800696at2"/>
<dbReference type="FunFam" id="2.30.30.280:FF:000001">
    <property type="entry name" value="tRNA-specific 2-thiouridylase MnmA"/>
    <property type="match status" value="1"/>
</dbReference>
<evidence type="ECO:0000313" key="14">
    <source>
        <dbReference type="Proteomes" id="UP000249169"/>
    </source>
</evidence>
<evidence type="ECO:0000256" key="9">
    <source>
        <dbReference type="ARBA" id="ARBA00051542"/>
    </source>
</evidence>
<keyword evidence="14" id="KW-1185">Reference proteome</keyword>
<evidence type="ECO:0000256" key="5">
    <source>
        <dbReference type="ARBA" id="ARBA00022741"/>
    </source>
</evidence>
<dbReference type="GO" id="GO:0000049">
    <property type="term" value="F:tRNA binding"/>
    <property type="evidence" value="ECO:0007669"/>
    <property type="project" value="UniProtKB-KW"/>
</dbReference>
<dbReference type="CDD" id="cd01998">
    <property type="entry name" value="MnmA_TRMU-like"/>
    <property type="match status" value="1"/>
</dbReference>
<keyword evidence="7 10" id="KW-0694">RNA-binding</keyword>
<feature type="region of interest" description="Interaction with tRNA" evidence="10">
    <location>
        <begin position="333"/>
        <end position="334"/>
    </location>
</feature>
<dbReference type="InterPro" id="IPR046885">
    <property type="entry name" value="MnmA-like_C"/>
</dbReference>
<evidence type="ECO:0000256" key="4">
    <source>
        <dbReference type="ARBA" id="ARBA00022694"/>
    </source>
</evidence>
<keyword evidence="8" id="KW-1015">Disulfide bond</keyword>
<keyword evidence="4 10" id="KW-0819">tRNA processing</keyword>
<dbReference type="Proteomes" id="UP000249169">
    <property type="component" value="Unassembled WGS sequence"/>
</dbReference>
<evidence type="ECO:0000259" key="11">
    <source>
        <dbReference type="Pfam" id="PF20258"/>
    </source>
</evidence>
<evidence type="ECO:0000256" key="3">
    <source>
        <dbReference type="ARBA" id="ARBA00022679"/>
    </source>
</evidence>
<feature type="binding site" evidence="10">
    <location>
        <position position="63"/>
    </location>
    <ligand>
        <name>ATP</name>
        <dbReference type="ChEBI" id="CHEBI:30616"/>
    </ligand>
</feature>
<dbReference type="GO" id="GO:0002143">
    <property type="term" value="P:tRNA wobble position uridine thiolation"/>
    <property type="evidence" value="ECO:0007669"/>
    <property type="project" value="TreeGrafter"/>
</dbReference>
<feature type="region of interest" description="Interaction with tRNA" evidence="10">
    <location>
        <begin position="176"/>
        <end position="178"/>
    </location>
</feature>
<organism evidence="13 14">
    <name type="scientific">Lujinxingia litoralis</name>
    <dbReference type="NCBI Taxonomy" id="2211119"/>
    <lineage>
        <taxon>Bacteria</taxon>
        <taxon>Deltaproteobacteria</taxon>
        <taxon>Bradymonadales</taxon>
        <taxon>Lujinxingiaceae</taxon>
        <taxon>Lujinxingia</taxon>
    </lineage>
</organism>
<dbReference type="PANTHER" id="PTHR11933:SF5">
    <property type="entry name" value="MITOCHONDRIAL TRNA-SPECIFIC 2-THIOURIDYLASE 1"/>
    <property type="match status" value="1"/>
</dbReference>
<keyword evidence="1 10" id="KW-0963">Cytoplasm</keyword>
<dbReference type="GO" id="GO:0005737">
    <property type="term" value="C:cytoplasm"/>
    <property type="evidence" value="ECO:0007669"/>
    <property type="project" value="UniProtKB-SubCell"/>
</dbReference>
<dbReference type="Pfam" id="PF03054">
    <property type="entry name" value="tRNA_Me_trans"/>
    <property type="match status" value="1"/>
</dbReference>
<evidence type="ECO:0000256" key="8">
    <source>
        <dbReference type="ARBA" id="ARBA00023157"/>
    </source>
</evidence>
<keyword evidence="2 10" id="KW-0820">tRNA-binding</keyword>
<comment type="subcellular location">
    <subcellularLocation>
        <location evidence="10">Cytoplasm</location>
    </subcellularLocation>
</comment>
<gene>
    <name evidence="10" type="primary">mnmA</name>
    <name evidence="13" type="ORF">DL240_04565</name>
</gene>
<dbReference type="AlphaFoldDB" id="A0A328CEB2"/>
<feature type="domain" description="tRNA-specific 2-thiouridylase MnmA-like C-terminal" evidence="11">
    <location>
        <begin position="307"/>
        <end position="383"/>
    </location>
</feature>
<dbReference type="InterPro" id="IPR014729">
    <property type="entry name" value="Rossmann-like_a/b/a_fold"/>
</dbReference>
<dbReference type="Gene3D" id="2.40.30.10">
    <property type="entry name" value="Translation factors"/>
    <property type="match status" value="1"/>
</dbReference>
<comment type="function">
    <text evidence="10">Catalyzes the 2-thiolation of uridine at the wobble position (U34) of tRNA, leading to the formation of s(2)U34.</text>
</comment>
<evidence type="ECO:0000256" key="10">
    <source>
        <dbReference type="HAMAP-Rule" id="MF_00144"/>
    </source>
</evidence>
<dbReference type="InterPro" id="IPR004506">
    <property type="entry name" value="MnmA-like"/>
</dbReference>
<evidence type="ECO:0000259" key="12">
    <source>
        <dbReference type="Pfam" id="PF20259"/>
    </source>
</evidence>
<accession>A0A328CEB2</accession>
<feature type="site" description="Interaction with tRNA" evidence="10">
    <location>
        <position position="155"/>
    </location>
</feature>
<feature type="active site" description="Cysteine persulfide intermediate" evidence="10">
    <location>
        <position position="226"/>
    </location>
</feature>
<dbReference type="GO" id="GO:0103016">
    <property type="term" value="F:tRNA-uridine 2-sulfurtransferase activity"/>
    <property type="evidence" value="ECO:0007669"/>
    <property type="project" value="UniProtKB-EC"/>
</dbReference>
<keyword evidence="3 10" id="KW-0808">Transferase</keyword>
<reference evidence="13 14" key="1">
    <citation type="submission" date="2018-05" db="EMBL/GenBank/DDBJ databases">
        <title>Lujinxingia marina gen. nov. sp. nov., a new facultative anaerobic member of the class Deltaproteobacteria, and proposal of Lujinxingaceae fam. nov.</title>
        <authorList>
            <person name="Li C.-M."/>
        </authorList>
    </citation>
    <scope>NUCLEOTIDE SEQUENCE [LARGE SCALE GENOMIC DNA]</scope>
    <source>
        <strain evidence="13 14">B210</strain>
    </source>
</reference>
<protein>
    <recommendedName>
        <fullName evidence="10">tRNA-specific 2-thiouridylase MnmA</fullName>
        <ecNumber evidence="10">2.8.1.13</ecNumber>
    </recommendedName>
</protein>
<dbReference type="GO" id="GO:0005524">
    <property type="term" value="F:ATP binding"/>
    <property type="evidence" value="ECO:0007669"/>
    <property type="project" value="UniProtKB-KW"/>
</dbReference>